<keyword evidence="7" id="KW-1185">Reference proteome</keyword>
<feature type="active site" description="Proton acceptor" evidence="4">
    <location>
        <position position="136"/>
    </location>
</feature>
<evidence type="ECO:0000259" key="5">
    <source>
        <dbReference type="PROSITE" id="PS50305"/>
    </source>
</evidence>
<dbReference type="OrthoDB" id="9800582at2"/>
<dbReference type="Gene3D" id="3.40.50.1220">
    <property type="entry name" value="TPP-binding domain"/>
    <property type="match status" value="1"/>
</dbReference>
<feature type="domain" description="Deacetylase sirtuin-type" evidence="5">
    <location>
        <begin position="15"/>
        <end position="292"/>
    </location>
</feature>
<evidence type="ECO:0000256" key="1">
    <source>
        <dbReference type="ARBA" id="ARBA00012928"/>
    </source>
</evidence>
<dbReference type="EMBL" id="PDEQ01000008">
    <property type="protein sequence ID" value="PEN12353.1"/>
    <property type="molecule type" value="Genomic_DNA"/>
</dbReference>
<keyword evidence="4" id="KW-0479">Metal-binding</keyword>
<dbReference type="Pfam" id="PF02146">
    <property type="entry name" value="SIR2"/>
    <property type="match status" value="1"/>
</dbReference>
<comment type="caution">
    <text evidence="6">The sequence shown here is derived from an EMBL/GenBank/DDBJ whole genome shotgun (WGS) entry which is preliminary data.</text>
</comment>
<organism evidence="6 7">
    <name type="scientific">Longibacter salinarum</name>
    <dbReference type="NCBI Taxonomy" id="1850348"/>
    <lineage>
        <taxon>Bacteria</taxon>
        <taxon>Pseudomonadati</taxon>
        <taxon>Rhodothermota</taxon>
        <taxon>Rhodothermia</taxon>
        <taxon>Rhodothermales</taxon>
        <taxon>Salisaetaceae</taxon>
        <taxon>Longibacter</taxon>
    </lineage>
</organism>
<sequence>MASSASPFSSVPAPDPTPSTSLLDALAGLLLRRDVAVLSGAGASTESGIPDYRGPQTREKARNPMRYRAFTSSADARRHYWARSAIGWDSFSAAEPNDGHHALGRLERAGCVRGVVTQNVDGLHQAGGSDHVVELHGSLAEVICLDCRQVESRHAFQERLLDRNPGWLSRVAEIAPDGDADLSVDETIVFDVAPCQQCGGAMKPNVVFFGEDVPDDRTDAAWELVDECEALLVVGSSLTVYSGFRFVRAMAKRRSPVAIVNLGPTRGDDLALMRINGRTGTVLPRLASLLGV</sequence>
<keyword evidence="2" id="KW-0808">Transferase</keyword>
<evidence type="ECO:0000256" key="4">
    <source>
        <dbReference type="PROSITE-ProRule" id="PRU00236"/>
    </source>
</evidence>
<dbReference type="Gene3D" id="3.30.1600.10">
    <property type="entry name" value="SIR2/SIRT2 'Small Domain"/>
    <property type="match status" value="1"/>
</dbReference>
<dbReference type="GO" id="GO:0017136">
    <property type="term" value="F:histone deacetylase activity, NAD-dependent"/>
    <property type="evidence" value="ECO:0007669"/>
    <property type="project" value="TreeGrafter"/>
</dbReference>
<dbReference type="EC" id="2.3.1.286" evidence="1"/>
<dbReference type="GO" id="GO:0070403">
    <property type="term" value="F:NAD+ binding"/>
    <property type="evidence" value="ECO:0007669"/>
    <property type="project" value="InterPro"/>
</dbReference>
<dbReference type="PANTHER" id="PTHR11085:SF10">
    <property type="entry name" value="NAD-DEPENDENT PROTEIN DEACYLASE SIRTUIN-5, MITOCHONDRIAL-RELATED"/>
    <property type="match status" value="1"/>
</dbReference>
<keyword evidence="4" id="KW-0862">Zinc</keyword>
<dbReference type="AlphaFoldDB" id="A0A2A8CV23"/>
<evidence type="ECO:0000256" key="3">
    <source>
        <dbReference type="ARBA" id="ARBA00023027"/>
    </source>
</evidence>
<protein>
    <recommendedName>
        <fullName evidence="1">protein acetyllysine N-acetyltransferase</fullName>
        <ecNumber evidence="1">2.3.1.286</ecNumber>
    </recommendedName>
</protein>
<reference evidence="6 7" key="1">
    <citation type="submission" date="2017-10" db="EMBL/GenBank/DDBJ databases">
        <title>Draft genome of Longibacter Salinarum.</title>
        <authorList>
            <person name="Goh K.M."/>
            <person name="Shamsir M.S."/>
            <person name="Lim S.W."/>
        </authorList>
    </citation>
    <scope>NUCLEOTIDE SEQUENCE [LARGE SCALE GENOMIC DNA]</scope>
    <source>
        <strain evidence="6 7">KCTC 52045</strain>
    </source>
</reference>
<name>A0A2A8CV23_9BACT</name>
<dbReference type="GO" id="GO:0046872">
    <property type="term" value="F:metal ion binding"/>
    <property type="evidence" value="ECO:0007669"/>
    <property type="project" value="UniProtKB-KW"/>
</dbReference>
<proteinExistence type="predicted"/>
<feature type="binding site" evidence="4">
    <location>
        <position position="147"/>
    </location>
    <ligand>
        <name>Zn(2+)</name>
        <dbReference type="ChEBI" id="CHEBI:29105"/>
    </ligand>
</feature>
<gene>
    <name evidence="6" type="ORF">CRI94_14730</name>
</gene>
<evidence type="ECO:0000313" key="6">
    <source>
        <dbReference type="EMBL" id="PEN12353.1"/>
    </source>
</evidence>
<feature type="binding site" evidence="4">
    <location>
        <position position="144"/>
    </location>
    <ligand>
        <name>Zn(2+)</name>
        <dbReference type="ChEBI" id="CHEBI:29105"/>
    </ligand>
</feature>
<dbReference type="InterPro" id="IPR026591">
    <property type="entry name" value="Sirtuin_cat_small_dom_sf"/>
</dbReference>
<accession>A0A2A8CV23</accession>
<dbReference type="Proteomes" id="UP000220102">
    <property type="component" value="Unassembled WGS sequence"/>
</dbReference>
<evidence type="ECO:0000313" key="7">
    <source>
        <dbReference type="Proteomes" id="UP000220102"/>
    </source>
</evidence>
<dbReference type="SUPFAM" id="SSF52467">
    <property type="entry name" value="DHS-like NAD/FAD-binding domain"/>
    <property type="match status" value="1"/>
</dbReference>
<feature type="binding site" evidence="4">
    <location>
        <position position="195"/>
    </location>
    <ligand>
        <name>Zn(2+)</name>
        <dbReference type="ChEBI" id="CHEBI:29105"/>
    </ligand>
</feature>
<feature type="binding site" evidence="4">
    <location>
        <position position="198"/>
    </location>
    <ligand>
        <name>Zn(2+)</name>
        <dbReference type="ChEBI" id="CHEBI:29105"/>
    </ligand>
</feature>
<dbReference type="InterPro" id="IPR029035">
    <property type="entry name" value="DHS-like_NAD/FAD-binding_dom"/>
</dbReference>
<dbReference type="InterPro" id="IPR026590">
    <property type="entry name" value="Ssirtuin_cat_dom"/>
</dbReference>
<dbReference type="InterPro" id="IPR003000">
    <property type="entry name" value="Sirtuin"/>
</dbReference>
<keyword evidence="3" id="KW-0520">NAD</keyword>
<dbReference type="PANTHER" id="PTHR11085">
    <property type="entry name" value="NAD-DEPENDENT PROTEIN DEACYLASE SIRTUIN-5, MITOCHONDRIAL-RELATED"/>
    <property type="match status" value="1"/>
</dbReference>
<evidence type="ECO:0000256" key="2">
    <source>
        <dbReference type="ARBA" id="ARBA00022679"/>
    </source>
</evidence>
<dbReference type="InterPro" id="IPR050134">
    <property type="entry name" value="NAD-dep_sirtuin_deacylases"/>
</dbReference>
<dbReference type="PROSITE" id="PS50305">
    <property type="entry name" value="SIRTUIN"/>
    <property type="match status" value="1"/>
</dbReference>
<dbReference type="NCBIfam" id="NF003738">
    <property type="entry name" value="PRK05333.1"/>
    <property type="match status" value="1"/>
</dbReference>